<gene>
    <name evidence="3" type="ORF">A1353_20035</name>
</gene>
<comment type="caution">
    <text evidence="3">The sequence shown here is derived from an EMBL/GenBank/DDBJ whole genome shotgun (WGS) entry which is preliminary data.</text>
</comment>
<accession>A0A177M4A3</accession>
<sequence length="231" mass="26378">MADNKVVIKINYDKKHSGINTEPQTVTVWHIRRILVAVLALVLILIVLFSWFGGADEDSDTQIDTTEKVQQFNTPDAEIVERQEPTVIEKPVPAIVPKESAHSESVKKIDTVKKPAAIILDRKVIRASLNREPKDDEPGEPIKSPLRVIPNQSQEVFYFSEIKNMKGRSLFHRWSRNGQIVHQKQLDMKDKITKVWSSKTLSARDKGEWQVQLTDKKGKVYSEVNFSVNPE</sequence>
<evidence type="ECO:0000259" key="2">
    <source>
        <dbReference type="Pfam" id="PF11141"/>
    </source>
</evidence>
<dbReference type="RefSeq" id="WP_064038042.1">
    <property type="nucleotide sequence ID" value="NZ_LUUH01000079.1"/>
</dbReference>
<keyword evidence="1" id="KW-0812">Transmembrane</keyword>
<keyword evidence="1" id="KW-1133">Transmembrane helix</keyword>
<organism evidence="3 4">
    <name type="scientific">Methylomonas methanica</name>
    <dbReference type="NCBI Taxonomy" id="421"/>
    <lineage>
        <taxon>Bacteria</taxon>
        <taxon>Pseudomonadati</taxon>
        <taxon>Pseudomonadota</taxon>
        <taxon>Gammaproteobacteria</taxon>
        <taxon>Methylococcales</taxon>
        <taxon>Methylococcaceae</taxon>
        <taxon>Methylomonas</taxon>
    </lineage>
</organism>
<dbReference type="InterPro" id="IPR022606">
    <property type="entry name" value="DUF2914"/>
</dbReference>
<reference evidence="3 4" key="1">
    <citation type="submission" date="2016-03" db="EMBL/GenBank/DDBJ databases">
        <authorList>
            <person name="Ploux O."/>
        </authorList>
    </citation>
    <scope>NUCLEOTIDE SEQUENCE [LARGE SCALE GENOMIC DNA]</scope>
    <source>
        <strain evidence="3 4">R-45371</strain>
    </source>
</reference>
<dbReference type="Proteomes" id="UP000077763">
    <property type="component" value="Unassembled WGS sequence"/>
</dbReference>
<evidence type="ECO:0000313" key="4">
    <source>
        <dbReference type="Proteomes" id="UP000077763"/>
    </source>
</evidence>
<feature type="transmembrane region" description="Helical" evidence="1">
    <location>
        <begin position="34"/>
        <end position="53"/>
    </location>
</feature>
<evidence type="ECO:0000313" key="3">
    <source>
        <dbReference type="EMBL" id="OAI00093.1"/>
    </source>
</evidence>
<proteinExistence type="predicted"/>
<dbReference type="AlphaFoldDB" id="A0A177M4A3"/>
<protein>
    <recommendedName>
        <fullName evidence="2">DUF2914 domain-containing protein</fullName>
    </recommendedName>
</protein>
<dbReference type="EMBL" id="LUUH01000079">
    <property type="protein sequence ID" value="OAI00093.1"/>
    <property type="molecule type" value="Genomic_DNA"/>
</dbReference>
<feature type="domain" description="DUF2914" evidence="2">
    <location>
        <begin position="169"/>
        <end position="228"/>
    </location>
</feature>
<keyword evidence="1" id="KW-0472">Membrane</keyword>
<evidence type="ECO:0000256" key="1">
    <source>
        <dbReference type="SAM" id="Phobius"/>
    </source>
</evidence>
<dbReference type="Pfam" id="PF11141">
    <property type="entry name" value="DUF2914"/>
    <property type="match status" value="1"/>
</dbReference>
<name>A0A177M4A3_METMH</name>